<dbReference type="EMBL" id="MYFO01000010">
    <property type="protein sequence ID" value="TFE88289.1"/>
    <property type="molecule type" value="Genomic_DNA"/>
</dbReference>
<keyword evidence="3" id="KW-1185">Reference proteome</keyword>
<comment type="caution">
    <text evidence="2">The sequence shown here is derived from an EMBL/GenBank/DDBJ whole genome shotgun (WGS) entry which is preliminary data.</text>
</comment>
<name>A0A4Y8Q3W6_9BACL</name>
<protein>
    <submittedName>
        <fullName evidence="2">Uncharacterized protein</fullName>
    </submittedName>
</protein>
<keyword evidence="1" id="KW-0812">Transmembrane</keyword>
<dbReference type="OrthoDB" id="2664017at2"/>
<sequence>MVMDMERNLLLLFWFVCITTIYFLVPRAKAHEFVLCFLACQAVGWIVEVLLVQFDLVAYPLREFPKASDLNITFKVVLTPVASGLYYIYRPGGNNLTKFFYFAAWISLLTLIDGLIAANTELVDYVHFHWSLMAIVFSIIFLSVHGLASLFFRDRKVFRKEASER</sequence>
<evidence type="ECO:0000313" key="3">
    <source>
        <dbReference type="Proteomes" id="UP000298246"/>
    </source>
</evidence>
<dbReference type="AlphaFoldDB" id="A0A4Y8Q3W6"/>
<keyword evidence="1" id="KW-0472">Membrane</keyword>
<dbReference type="InterPro" id="IPR048147">
    <property type="entry name" value="CBO0543-like"/>
</dbReference>
<gene>
    <name evidence="2" type="ORF">B5M42_10215</name>
</gene>
<accession>A0A4Y8Q3W6</accession>
<feature type="transmembrane region" description="Helical" evidence="1">
    <location>
        <begin position="32"/>
        <end position="52"/>
    </location>
</feature>
<evidence type="ECO:0000313" key="2">
    <source>
        <dbReference type="EMBL" id="TFE88289.1"/>
    </source>
</evidence>
<feature type="transmembrane region" description="Helical" evidence="1">
    <location>
        <begin position="6"/>
        <end position="25"/>
    </location>
</feature>
<evidence type="ECO:0000256" key="1">
    <source>
        <dbReference type="SAM" id="Phobius"/>
    </source>
</evidence>
<reference evidence="2 3" key="1">
    <citation type="submission" date="2017-03" db="EMBL/GenBank/DDBJ databases">
        <title>Isolation of Levoglucosan Utilizing Bacteria.</title>
        <authorList>
            <person name="Arya A.S."/>
        </authorList>
    </citation>
    <scope>NUCLEOTIDE SEQUENCE [LARGE SCALE GENOMIC DNA]</scope>
    <source>
        <strain evidence="2 3">MEC069</strain>
    </source>
</reference>
<dbReference type="Proteomes" id="UP000298246">
    <property type="component" value="Unassembled WGS sequence"/>
</dbReference>
<feature type="transmembrane region" description="Helical" evidence="1">
    <location>
        <begin position="72"/>
        <end position="89"/>
    </location>
</feature>
<feature type="transmembrane region" description="Helical" evidence="1">
    <location>
        <begin position="130"/>
        <end position="152"/>
    </location>
</feature>
<feature type="transmembrane region" description="Helical" evidence="1">
    <location>
        <begin position="99"/>
        <end position="118"/>
    </location>
</feature>
<proteinExistence type="predicted"/>
<keyword evidence="1" id="KW-1133">Transmembrane helix</keyword>
<dbReference type="NCBIfam" id="NF041644">
    <property type="entry name" value="CBO0543_fam"/>
    <property type="match status" value="1"/>
</dbReference>
<organism evidence="2 3">
    <name type="scientific">Paenibacillus athensensis</name>
    <dbReference type="NCBI Taxonomy" id="1967502"/>
    <lineage>
        <taxon>Bacteria</taxon>
        <taxon>Bacillati</taxon>
        <taxon>Bacillota</taxon>
        <taxon>Bacilli</taxon>
        <taxon>Bacillales</taxon>
        <taxon>Paenibacillaceae</taxon>
        <taxon>Paenibacillus</taxon>
    </lineage>
</organism>